<keyword evidence="3" id="KW-1185">Reference proteome</keyword>
<dbReference type="Pfam" id="PF07796">
    <property type="entry name" value="DUF1638"/>
    <property type="match status" value="1"/>
</dbReference>
<reference evidence="2 3" key="1">
    <citation type="submission" date="2010-06" db="EMBL/GenBank/DDBJ databases">
        <title>Complete sequence chromosome of Methanohalobium evestigatum Z-7303.</title>
        <authorList>
            <consortium name="US DOE Joint Genome Institute"/>
            <person name="Lucas S."/>
            <person name="Copeland A."/>
            <person name="Lapidus A."/>
            <person name="Cheng J.-F."/>
            <person name="Bruce D."/>
            <person name="Goodwin L."/>
            <person name="Pitluck S."/>
            <person name="Saunders E."/>
            <person name="Detter J.C."/>
            <person name="Han C."/>
            <person name="Tapia R."/>
            <person name="Land M."/>
            <person name="Hauser L."/>
            <person name="Kyrpides N."/>
            <person name="Mikhailova N."/>
            <person name="Sieprawska-Lupa M."/>
            <person name="Whitman W.B."/>
            <person name="Anderson I."/>
            <person name="Woyke T."/>
        </authorList>
    </citation>
    <scope>NUCLEOTIDE SEQUENCE [LARGE SCALE GENOMIC DNA]</scope>
    <source>
        <strain evidence="3">ATCC BAA-1072 / DSM 3721 / NBRC 107634 / OCM 161 / Z-7303</strain>
    </source>
</reference>
<accession>D7EAX4</accession>
<dbReference type="InterPro" id="IPR012437">
    <property type="entry name" value="DUF1638"/>
</dbReference>
<proteinExistence type="predicted"/>
<evidence type="ECO:0000313" key="3">
    <source>
        <dbReference type="Proteomes" id="UP000000391"/>
    </source>
</evidence>
<name>D7EAX4_METEZ</name>
<dbReference type="OrthoDB" id="53190at2157"/>
<sequence>MPVMSIIACRMFEDEIVHVIENDSSIDDVIIVKNENIDGLTGKLEDIGHNYTLSSFEDMVKYIADTDNNNKYYIVVNIFEFGLHVNPSDLKNEVYEKVDEMSFLDGILVFYGLCGNVLGNIEEDFKDKTCSVRILKENNGEVVDDCIGAVLGGRNEYFKALTSSRGVGTFFLTPMWASNWKEMIKDAGFTSDPYDHEMAKFAFDYAGYKRAGKIETGLNYEKDFQDRVDEFAEAFNFDIVSFHGDLRLIENCYEKTKSDIMKG</sequence>
<gene>
    <name evidence="2" type="ordered locus">Metev_1651</name>
</gene>
<dbReference type="HOGENOM" id="CLU_091961_0_0_2"/>
<dbReference type="KEGG" id="mev:Metev_1651"/>
<dbReference type="GeneID" id="9347293"/>
<dbReference type="EMBL" id="CP002069">
    <property type="protein sequence ID" value="ADI74491.1"/>
    <property type="molecule type" value="Genomic_DNA"/>
</dbReference>
<dbReference type="STRING" id="644295.Metev_1651"/>
<dbReference type="Proteomes" id="UP000000391">
    <property type="component" value="Chromosome"/>
</dbReference>
<dbReference type="RefSeq" id="WP_013195056.1">
    <property type="nucleotide sequence ID" value="NC_014253.1"/>
</dbReference>
<organism evidence="2 3">
    <name type="scientific">Methanohalobium evestigatum (strain ATCC BAA-1072 / DSM 3721 / NBRC 107634 / OCM 161 / Z-7303)</name>
    <dbReference type="NCBI Taxonomy" id="644295"/>
    <lineage>
        <taxon>Archaea</taxon>
        <taxon>Methanobacteriati</taxon>
        <taxon>Methanobacteriota</taxon>
        <taxon>Stenosarchaea group</taxon>
        <taxon>Methanomicrobia</taxon>
        <taxon>Methanosarcinales</taxon>
        <taxon>Methanosarcinaceae</taxon>
        <taxon>Methanohalobium</taxon>
    </lineage>
</organism>
<dbReference type="AlphaFoldDB" id="D7EAX4"/>
<evidence type="ECO:0000313" key="2">
    <source>
        <dbReference type="EMBL" id="ADI74491.1"/>
    </source>
</evidence>
<feature type="domain" description="DUF1638" evidence="1">
    <location>
        <begin position="79"/>
        <end position="253"/>
    </location>
</feature>
<evidence type="ECO:0000259" key="1">
    <source>
        <dbReference type="Pfam" id="PF07796"/>
    </source>
</evidence>
<protein>
    <recommendedName>
        <fullName evidence="1">DUF1638 domain-containing protein</fullName>
    </recommendedName>
</protein>